<dbReference type="OrthoDB" id="5440at2759"/>
<dbReference type="InterPro" id="IPR032710">
    <property type="entry name" value="NTF2-like_dom_sf"/>
</dbReference>
<dbReference type="Gene3D" id="3.40.50.1820">
    <property type="entry name" value="alpha/beta hydrolase"/>
    <property type="match status" value="1"/>
</dbReference>
<name>A0A179IG67_CORDF</name>
<accession>A0A179IG67</accession>
<reference evidence="1 2" key="1">
    <citation type="submission" date="2016-03" db="EMBL/GenBank/DDBJ databases">
        <title>Fine-scale spatial genetic structure of a fungal parasite of coffee scale insects.</title>
        <authorList>
            <person name="Jackson D."/>
            <person name="Zemenick K.A."/>
            <person name="Malloure B."/>
            <person name="Quandt C.A."/>
            <person name="James T.Y."/>
        </authorList>
    </citation>
    <scope>NUCLEOTIDE SEQUENCE [LARGE SCALE GENOMIC DNA]</scope>
    <source>
        <strain evidence="1 2">UM487</strain>
    </source>
</reference>
<keyword evidence="2" id="KW-1185">Reference proteome</keyword>
<dbReference type="Proteomes" id="UP000243081">
    <property type="component" value="Unassembled WGS sequence"/>
</dbReference>
<organism evidence="1 2">
    <name type="scientific">Cordyceps confragosa</name>
    <name type="common">Lecanicillium lecanii</name>
    <dbReference type="NCBI Taxonomy" id="2714763"/>
    <lineage>
        <taxon>Eukaryota</taxon>
        <taxon>Fungi</taxon>
        <taxon>Dikarya</taxon>
        <taxon>Ascomycota</taxon>
        <taxon>Pezizomycotina</taxon>
        <taxon>Sordariomycetes</taxon>
        <taxon>Hypocreomycetidae</taxon>
        <taxon>Hypocreales</taxon>
        <taxon>Cordycipitaceae</taxon>
        <taxon>Akanthomyces</taxon>
    </lineage>
</organism>
<protein>
    <recommendedName>
        <fullName evidence="3">SnoaL-like domain-containing protein</fullName>
    </recommendedName>
</protein>
<evidence type="ECO:0000313" key="2">
    <source>
        <dbReference type="Proteomes" id="UP000243081"/>
    </source>
</evidence>
<comment type="caution">
    <text evidence="1">The sequence shown here is derived from an EMBL/GenBank/DDBJ whole genome shotgun (WGS) entry which is preliminary data.</text>
</comment>
<dbReference type="EMBL" id="LUKN01001566">
    <property type="protein sequence ID" value="OAR00699.1"/>
    <property type="molecule type" value="Genomic_DNA"/>
</dbReference>
<dbReference type="SUPFAM" id="SSF54427">
    <property type="entry name" value="NTF2-like"/>
    <property type="match status" value="1"/>
</dbReference>
<evidence type="ECO:0008006" key="3">
    <source>
        <dbReference type="Google" id="ProtNLM"/>
    </source>
</evidence>
<sequence>MHRTSPLHNPLRLQKWAEEGFAVAAVTLPRGAENGDFTDELIAAATALKAHNSVTSKEALGFAIYTVDAAEIISGLLPELGRRGVVCALGYGSVSKPAPHPELPLYIHMAAEKESPAAVAAKPGVTVATYPNVEDFFFDPRVATYNAAAAAIAHTRSLVFLRKHLGGPHFDLEAIWEEHTYWEFEKRSVAQTMATMVAEPYVNHVPTMTGGMGREKLTAFYRDHFIFCNPPDVVLNPISRLFTASETAGRAMADPFADEFVFTCTHTTHIPWLLPNVPPTDAKLSVPMVAIVNVRGDRLYHEHIWWDQAGVLLQAGILPSHVDRHDGSRLRLPVAGAEAARLLADERDGVSNEMISSAAEEQRRR</sequence>
<proteinExistence type="predicted"/>
<evidence type="ECO:0000313" key="1">
    <source>
        <dbReference type="EMBL" id="OAR00699.1"/>
    </source>
</evidence>
<dbReference type="PANTHER" id="PTHR38436">
    <property type="entry name" value="POLYKETIDE CYCLASE SNOAL-LIKE DOMAIN"/>
    <property type="match status" value="1"/>
</dbReference>
<dbReference type="AlphaFoldDB" id="A0A179IG67"/>
<gene>
    <name evidence="1" type="ORF">LLEC1_07216</name>
</gene>
<dbReference type="GO" id="GO:0030638">
    <property type="term" value="P:polyketide metabolic process"/>
    <property type="evidence" value="ECO:0007669"/>
    <property type="project" value="InterPro"/>
</dbReference>
<dbReference type="PANTHER" id="PTHR38436:SF3">
    <property type="entry name" value="CARBOXYMETHYLENEBUTENOLIDASE-RELATED"/>
    <property type="match status" value="1"/>
</dbReference>
<dbReference type="InterPro" id="IPR029058">
    <property type="entry name" value="AB_hydrolase_fold"/>
</dbReference>
<dbReference type="InterPro" id="IPR009959">
    <property type="entry name" value="Cyclase_SnoaL-like"/>
</dbReference>
<dbReference type="Gene3D" id="3.10.450.50">
    <property type="match status" value="1"/>
</dbReference>